<dbReference type="EMBL" id="LDAU01000040">
    <property type="protein sequence ID" value="KRX09998.1"/>
    <property type="molecule type" value="Genomic_DNA"/>
</dbReference>
<protein>
    <submittedName>
        <fullName evidence="1">Uncharacterized protein</fullName>
    </submittedName>
</protein>
<sequence>MHKTLKLLETGDLDDRDENNVKMIYKPVDEFDYWIKVYSQVTSDAQQKRAKYFSDTFQNIDKQFRDLRQIDINGMKELIDQTIDVADKIWVDGEDYPQIRMDKFLTEMKFGIYNKFKLDLNQMSALDFQNIGQII</sequence>
<dbReference type="AlphaFoldDB" id="A0A0V0R688"/>
<proteinExistence type="predicted"/>
<dbReference type="Proteomes" id="UP000054937">
    <property type="component" value="Unassembled WGS sequence"/>
</dbReference>
<comment type="caution">
    <text evidence="1">The sequence shown here is derived from an EMBL/GenBank/DDBJ whole genome shotgun (WGS) entry which is preliminary data.</text>
</comment>
<reference evidence="1 2" key="1">
    <citation type="journal article" date="2015" name="Sci. Rep.">
        <title>Genome of the facultative scuticociliatosis pathogen Pseudocohnilembus persalinus provides insight into its virulence through horizontal gene transfer.</title>
        <authorList>
            <person name="Xiong J."/>
            <person name="Wang G."/>
            <person name="Cheng J."/>
            <person name="Tian M."/>
            <person name="Pan X."/>
            <person name="Warren A."/>
            <person name="Jiang C."/>
            <person name="Yuan D."/>
            <person name="Miao W."/>
        </authorList>
    </citation>
    <scope>NUCLEOTIDE SEQUENCE [LARGE SCALE GENOMIC DNA]</scope>
    <source>
        <strain evidence="1">36N120E</strain>
    </source>
</reference>
<organism evidence="1 2">
    <name type="scientific">Pseudocohnilembus persalinus</name>
    <name type="common">Ciliate</name>
    <dbReference type="NCBI Taxonomy" id="266149"/>
    <lineage>
        <taxon>Eukaryota</taxon>
        <taxon>Sar</taxon>
        <taxon>Alveolata</taxon>
        <taxon>Ciliophora</taxon>
        <taxon>Intramacronucleata</taxon>
        <taxon>Oligohymenophorea</taxon>
        <taxon>Scuticociliatia</taxon>
        <taxon>Philasterida</taxon>
        <taxon>Pseudocohnilembidae</taxon>
        <taxon>Pseudocohnilembus</taxon>
    </lineage>
</organism>
<dbReference type="InParanoid" id="A0A0V0R688"/>
<evidence type="ECO:0000313" key="2">
    <source>
        <dbReference type="Proteomes" id="UP000054937"/>
    </source>
</evidence>
<dbReference type="OrthoDB" id="10252139at2759"/>
<gene>
    <name evidence="1" type="ORF">PPERSA_08401</name>
</gene>
<name>A0A0V0R688_PSEPJ</name>
<accession>A0A0V0R688</accession>
<keyword evidence="2" id="KW-1185">Reference proteome</keyword>
<evidence type="ECO:0000313" key="1">
    <source>
        <dbReference type="EMBL" id="KRX09998.1"/>
    </source>
</evidence>